<feature type="transmembrane region" description="Helical" evidence="1">
    <location>
        <begin position="75"/>
        <end position="93"/>
    </location>
</feature>
<feature type="transmembrane region" description="Helical" evidence="1">
    <location>
        <begin position="114"/>
        <end position="137"/>
    </location>
</feature>
<protein>
    <recommendedName>
        <fullName evidence="4">Copper resistance protein D</fullName>
    </recommendedName>
</protein>
<evidence type="ECO:0000313" key="2">
    <source>
        <dbReference type="EMBL" id="MDQ0189970.1"/>
    </source>
</evidence>
<dbReference type="InterPro" id="IPR018729">
    <property type="entry name" value="DUF2269_transmembrane"/>
</dbReference>
<keyword evidence="1" id="KW-0812">Transmembrane</keyword>
<dbReference type="Pfam" id="PF10027">
    <property type="entry name" value="DUF2269"/>
    <property type="match status" value="1"/>
</dbReference>
<reference evidence="2 3" key="1">
    <citation type="submission" date="2023-07" db="EMBL/GenBank/DDBJ databases">
        <title>Genomic Encyclopedia of Type Strains, Phase IV (KMG-IV): sequencing the most valuable type-strain genomes for metagenomic binning, comparative biology and taxonomic classification.</title>
        <authorList>
            <person name="Goeker M."/>
        </authorList>
    </citation>
    <scope>NUCLEOTIDE SEQUENCE [LARGE SCALE GENOMIC DNA]</scope>
    <source>
        <strain evidence="2 3">DSM 4006</strain>
    </source>
</reference>
<dbReference type="EMBL" id="JAUSTP010000013">
    <property type="protein sequence ID" value="MDQ0189970.1"/>
    <property type="molecule type" value="Genomic_DNA"/>
</dbReference>
<sequence>MPAVMIPLIVVHVVAVIAKLSVFFVIPRLANVEAVQGFLARYRPFERTADWILWITGAGLLYFASWQMLRQTWMIVSLALYLLVFVMIRYALMKELEKIANSKKLLAAEELRRLRVNNWCVGIISVVLLGVIASLMMTKP</sequence>
<proteinExistence type="predicted"/>
<keyword evidence="1" id="KW-1133">Transmembrane helix</keyword>
<dbReference type="Proteomes" id="UP001232973">
    <property type="component" value="Unassembled WGS sequence"/>
</dbReference>
<evidence type="ECO:0000256" key="1">
    <source>
        <dbReference type="SAM" id="Phobius"/>
    </source>
</evidence>
<feature type="transmembrane region" description="Helical" evidence="1">
    <location>
        <begin position="51"/>
        <end position="69"/>
    </location>
</feature>
<gene>
    <name evidence="2" type="ORF">J2S03_001833</name>
</gene>
<accession>A0ABT9XI23</accession>
<dbReference type="RefSeq" id="WP_274454771.1">
    <property type="nucleotide sequence ID" value="NZ_CP067097.1"/>
</dbReference>
<keyword evidence="1" id="KW-0472">Membrane</keyword>
<evidence type="ECO:0000313" key="3">
    <source>
        <dbReference type="Proteomes" id="UP001232973"/>
    </source>
</evidence>
<evidence type="ECO:0008006" key="4">
    <source>
        <dbReference type="Google" id="ProtNLM"/>
    </source>
</evidence>
<organism evidence="2 3">
    <name type="scientific">Alicyclobacillus cycloheptanicus</name>
    <dbReference type="NCBI Taxonomy" id="1457"/>
    <lineage>
        <taxon>Bacteria</taxon>
        <taxon>Bacillati</taxon>
        <taxon>Bacillota</taxon>
        <taxon>Bacilli</taxon>
        <taxon>Bacillales</taxon>
        <taxon>Alicyclobacillaceae</taxon>
        <taxon>Alicyclobacillus</taxon>
    </lineage>
</organism>
<name>A0ABT9XI23_9BACL</name>
<keyword evidence="3" id="KW-1185">Reference proteome</keyword>
<comment type="caution">
    <text evidence="2">The sequence shown here is derived from an EMBL/GenBank/DDBJ whole genome shotgun (WGS) entry which is preliminary data.</text>
</comment>
<feature type="transmembrane region" description="Helical" evidence="1">
    <location>
        <begin position="6"/>
        <end position="30"/>
    </location>
</feature>